<evidence type="ECO:0000313" key="1">
    <source>
        <dbReference type="EMBL" id="KYR01466.1"/>
    </source>
</evidence>
<name>A0A152A5G9_TIELA</name>
<dbReference type="Proteomes" id="UP000076078">
    <property type="component" value="Unassembled WGS sequence"/>
</dbReference>
<keyword evidence="2" id="KW-1185">Reference proteome</keyword>
<dbReference type="EMBL" id="LODT01000006">
    <property type="protein sequence ID" value="KYR01466.1"/>
    <property type="molecule type" value="Genomic_DNA"/>
</dbReference>
<dbReference type="AlphaFoldDB" id="A0A152A5G9"/>
<sequence>MDCFLSHNTDLELFEEVYKELEYEFKTEVFRFIPHHDIIKYILENYIQVYEGSLRSNQFNIRSIISPCIDFKWFFSSFPDLISKLKINIQNCTLTSIESPTVDNMWSYNYQSFSSGHFEVFKKFRSYWPHVTDIIIYPLHCILKHPASDSIPLVRDILIEHKSLLSNSANIYIYILNIPTDSMMCLLDMDVIDTKRFVSVSPMMISNVDVFNRLLPVLQKTTNHDFINCPNLEIIKLAVEVGNQEINDIYMKPKIPPFHNNLEILEYLHDTSLKYPTKVSLTAITFKYALENDTSQEILDYLHNNNMIFDCLSGQVLISSILVLARPRSVRYLLTHNREFLRKLLKEHRFIQSQISLKTFSLLCSEFPNEMYDIITFNHGNFRKFLVNHQYLYIMLNQPLEFCKSFKIDGRTLLDFAIHKNDIQLVNVLISFRAHPLLKRQLRVHQCSTVIRELTICNYIKMSLNLFKHGIFNLKHLKYFLHSSVSHNNKNLLKYIEIYYTNHPDKTPQSHKKFKYNNLKSFNYYNRPSSYYFNEKHQSNKIVEFRERLRMHKDWNGNVERLLGFEYLDFMRGFLQYNNDVELFKEVYKEFEYEFKNTSPPVLSKHKDIMNYILNNHTYIIDLYSKSNRKSLLESIAGSPIDFKWFFEKYSYLLPDKTISIQCVISSINSPTVDNMIYLLNNHMIHPLTVIQYTQILRKIIEVGSVPHFKELVENYFPTDWKNWGFGKFYQYFPTQWCTRSPIPLNKKNVDLLIQFNSYWPKITSILLYPIVNILSYQNIQVISLIKDAVSNLNHNGYEQHENIPTDNMLYLLDNNLIDIPRFIKESPIVYTDIVIFKRLLPYISSVKNVNIFKFINSPHLEIIKYAVEVGNQVLSDKALKYKSPPLHNNLEILEYLHHLSLKDPTKVTISNQTFKYALAFGATQEIIDYLHHNGFPLIQTKYITECEITSLLTKPISLQYLLTYHRSLLFDLIDRLNTNILQIGAFSILFQEFPNQVLKIISKYQYFYVNTPEYLDVMLEHSYNHRHFVKIHGDTLLDCSIFNYDIHLLNVLIKHRKHPLLKRQMRVSNVQLLLIN</sequence>
<dbReference type="InterPro" id="IPR002110">
    <property type="entry name" value="Ankyrin_rpt"/>
</dbReference>
<gene>
    <name evidence="1" type="ORF">DLAC_01447</name>
</gene>
<comment type="caution">
    <text evidence="1">The sequence shown here is derived from an EMBL/GenBank/DDBJ whole genome shotgun (WGS) entry which is preliminary data.</text>
</comment>
<evidence type="ECO:0000313" key="2">
    <source>
        <dbReference type="Proteomes" id="UP000076078"/>
    </source>
</evidence>
<accession>A0A152A5G9</accession>
<protein>
    <recommendedName>
        <fullName evidence="3">Ankyrin repeat-containing protein</fullName>
    </recommendedName>
</protein>
<proteinExistence type="predicted"/>
<reference evidence="1 2" key="1">
    <citation type="submission" date="2015-12" db="EMBL/GenBank/DDBJ databases">
        <title>Dictyostelia acquired genes for synthesis and detection of signals that induce cell-type specialization by lateral gene transfer from prokaryotes.</title>
        <authorList>
            <person name="Gloeckner G."/>
            <person name="Schaap P."/>
        </authorList>
    </citation>
    <scope>NUCLEOTIDE SEQUENCE [LARGE SCALE GENOMIC DNA]</scope>
    <source>
        <strain evidence="1 2">TK</strain>
    </source>
</reference>
<organism evidence="1 2">
    <name type="scientific">Tieghemostelium lacteum</name>
    <name type="common">Slime mold</name>
    <name type="synonym">Dictyostelium lacteum</name>
    <dbReference type="NCBI Taxonomy" id="361077"/>
    <lineage>
        <taxon>Eukaryota</taxon>
        <taxon>Amoebozoa</taxon>
        <taxon>Evosea</taxon>
        <taxon>Eumycetozoa</taxon>
        <taxon>Dictyostelia</taxon>
        <taxon>Dictyosteliales</taxon>
        <taxon>Raperosteliaceae</taxon>
        <taxon>Tieghemostelium</taxon>
    </lineage>
</organism>
<dbReference type="SMART" id="SM00248">
    <property type="entry name" value="ANK"/>
    <property type="match status" value="3"/>
</dbReference>
<evidence type="ECO:0008006" key="3">
    <source>
        <dbReference type="Google" id="ProtNLM"/>
    </source>
</evidence>
<dbReference type="InParanoid" id="A0A152A5G9"/>